<evidence type="ECO:0000256" key="1">
    <source>
        <dbReference type="ARBA" id="ARBA00006738"/>
    </source>
</evidence>
<dbReference type="CDD" id="cd20736">
    <property type="entry name" value="PoNe_Nuclease"/>
    <property type="match status" value="1"/>
</dbReference>
<dbReference type="InterPro" id="IPR003509">
    <property type="entry name" value="UPF0102_YraN-like"/>
</dbReference>
<dbReference type="GO" id="GO:0003676">
    <property type="term" value="F:nucleic acid binding"/>
    <property type="evidence" value="ECO:0007669"/>
    <property type="project" value="InterPro"/>
</dbReference>
<accession>A0A2H0KTF4</accession>
<comment type="caution">
    <text evidence="3">The sequence shown here is derived from an EMBL/GenBank/DDBJ whole genome shotgun (WGS) entry which is preliminary data.</text>
</comment>
<dbReference type="AlphaFoldDB" id="A0A2H0KTF4"/>
<organism evidence="3 4">
    <name type="scientific">Candidatus Portnoybacteria bacterium CG11_big_fil_rev_8_21_14_0_20_40_15</name>
    <dbReference type="NCBI Taxonomy" id="1974817"/>
    <lineage>
        <taxon>Bacteria</taxon>
        <taxon>Candidatus Portnoyibacteriota</taxon>
    </lineage>
</organism>
<sequence length="199" mass="22880">MAGPSGSVPKTRTGGPKYRMILPKNLAILYQAFILSPPLVVRSFLSEGDLFCDRMEKELIHKYNPMQRENQILGAEGEKIAENFLREKGYRILSRNWKCKLGELDIVALKQKGKIFKKPEAIVFVEVKTIDSADVEFEGQPEENVNYFKQRHLIKSAQCYLKANKISPKIPWQIDVIAIEFNQVSGSHKIRHHEKAVWQ</sequence>
<name>A0A2H0KTF4_9BACT</name>
<dbReference type="InterPro" id="IPR011335">
    <property type="entry name" value="Restrct_endonuc-II-like"/>
</dbReference>
<evidence type="ECO:0000256" key="2">
    <source>
        <dbReference type="HAMAP-Rule" id="MF_00048"/>
    </source>
</evidence>
<evidence type="ECO:0000313" key="3">
    <source>
        <dbReference type="EMBL" id="PIQ75441.1"/>
    </source>
</evidence>
<dbReference type="EMBL" id="PCVO01000020">
    <property type="protein sequence ID" value="PIQ75441.1"/>
    <property type="molecule type" value="Genomic_DNA"/>
</dbReference>
<reference evidence="3 4" key="1">
    <citation type="submission" date="2017-09" db="EMBL/GenBank/DDBJ databases">
        <title>Depth-based differentiation of microbial function through sediment-hosted aquifers and enrichment of novel symbionts in the deep terrestrial subsurface.</title>
        <authorList>
            <person name="Probst A.J."/>
            <person name="Ladd B."/>
            <person name="Jarett J.K."/>
            <person name="Geller-Mcgrath D.E."/>
            <person name="Sieber C.M."/>
            <person name="Emerson J.B."/>
            <person name="Anantharaman K."/>
            <person name="Thomas B.C."/>
            <person name="Malmstrom R."/>
            <person name="Stieglmeier M."/>
            <person name="Klingl A."/>
            <person name="Woyke T."/>
            <person name="Ryan C.M."/>
            <person name="Banfield J.F."/>
        </authorList>
    </citation>
    <scope>NUCLEOTIDE SEQUENCE [LARGE SCALE GENOMIC DNA]</scope>
    <source>
        <strain evidence="3">CG11_big_fil_rev_8_21_14_0_20_40_15</strain>
    </source>
</reference>
<protein>
    <recommendedName>
        <fullName evidence="2">UPF0102 protein COV84_01240</fullName>
    </recommendedName>
</protein>
<evidence type="ECO:0000313" key="4">
    <source>
        <dbReference type="Proteomes" id="UP000229317"/>
    </source>
</evidence>
<dbReference type="HAMAP" id="MF_00048">
    <property type="entry name" value="UPF0102"/>
    <property type="match status" value="1"/>
</dbReference>
<dbReference type="InterPro" id="IPR011856">
    <property type="entry name" value="tRNA_endonuc-like_dom_sf"/>
</dbReference>
<dbReference type="Pfam" id="PF02021">
    <property type="entry name" value="UPF0102"/>
    <property type="match status" value="1"/>
</dbReference>
<dbReference type="PANTHER" id="PTHR34039">
    <property type="entry name" value="UPF0102 PROTEIN YRAN"/>
    <property type="match status" value="1"/>
</dbReference>
<proteinExistence type="inferred from homology"/>
<dbReference type="Proteomes" id="UP000229317">
    <property type="component" value="Unassembled WGS sequence"/>
</dbReference>
<comment type="similarity">
    <text evidence="1 2">Belongs to the UPF0102 family.</text>
</comment>
<gene>
    <name evidence="3" type="ORF">COV84_01240</name>
</gene>
<dbReference type="Gene3D" id="3.40.1350.10">
    <property type="match status" value="1"/>
</dbReference>
<dbReference type="SUPFAM" id="SSF52980">
    <property type="entry name" value="Restriction endonuclease-like"/>
    <property type="match status" value="1"/>
</dbReference>
<dbReference type="PANTHER" id="PTHR34039:SF1">
    <property type="entry name" value="UPF0102 PROTEIN YRAN"/>
    <property type="match status" value="1"/>
</dbReference>